<dbReference type="RefSeq" id="WP_188905119.1">
    <property type="nucleotide sequence ID" value="NZ_BMOM01000037.1"/>
</dbReference>
<sequence>MIGALLDVRGVRHAVLLDRSGSVVSSAGADRGTLDPAVLSGEQGLARAGHAVVGSLQGHLGGEWQDLLLDVDGGPVLLTPHGDQLLLTAFDDVASLGRVRFAVRRLLGTA</sequence>
<dbReference type="SUPFAM" id="SSF103196">
    <property type="entry name" value="Roadblock/LC7 domain"/>
    <property type="match status" value="1"/>
</dbReference>
<accession>A0ABQ2GZL6</accession>
<dbReference type="Proteomes" id="UP000661918">
    <property type="component" value="Unassembled WGS sequence"/>
</dbReference>
<reference evidence="3" key="1">
    <citation type="journal article" date="2019" name="Int. J. Syst. Evol. Microbiol.">
        <title>The Global Catalogue of Microorganisms (GCM) 10K type strain sequencing project: providing services to taxonomists for standard genome sequencing and annotation.</title>
        <authorList>
            <consortium name="The Broad Institute Genomics Platform"/>
            <consortium name="The Broad Institute Genome Sequencing Center for Infectious Disease"/>
            <person name="Wu L."/>
            <person name="Ma J."/>
        </authorList>
    </citation>
    <scope>NUCLEOTIDE SEQUENCE [LARGE SCALE GENOMIC DNA]</scope>
    <source>
        <strain evidence="3">JCM 15443</strain>
    </source>
</reference>
<dbReference type="Gene3D" id="3.30.450.30">
    <property type="entry name" value="Dynein light chain 2a, cytoplasmic"/>
    <property type="match status" value="1"/>
</dbReference>
<evidence type="ECO:0000313" key="2">
    <source>
        <dbReference type="EMBL" id="GGM19547.1"/>
    </source>
</evidence>
<evidence type="ECO:0000313" key="3">
    <source>
        <dbReference type="Proteomes" id="UP000661918"/>
    </source>
</evidence>
<protein>
    <recommendedName>
        <fullName evidence="1">Roadblock/LAMTOR2 domain-containing protein</fullName>
    </recommendedName>
</protein>
<name>A0ABQ2GZL6_9DEIO</name>
<evidence type="ECO:0000259" key="1">
    <source>
        <dbReference type="SMART" id="SM00960"/>
    </source>
</evidence>
<organism evidence="2 3">
    <name type="scientific">Deinococcus aerophilus</name>
    <dbReference type="NCBI Taxonomy" id="522488"/>
    <lineage>
        <taxon>Bacteria</taxon>
        <taxon>Thermotogati</taxon>
        <taxon>Deinococcota</taxon>
        <taxon>Deinococci</taxon>
        <taxon>Deinococcales</taxon>
        <taxon>Deinococcaceae</taxon>
        <taxon>Deinococcus</taxon>
    </lineage>
</organism>
<dbReference type="SMART" id="SM00960">
    <property type="entry name" value="Robl_LC7"/>
    <property type="match status" value="1"/>
</dbReference>
<keyword evidence="3" id="KW-1185">Reference proteome</keyword>
<dbReference type="Pfam" id="PF03259">
    <property type="entry name" value="Robl_LC7"/>
    <property type="match status" value="1"/>
</dbReference>
<dbReference type="InterPro" id="IPR004942">
    <property type="entry name" value="Roadblock/LAMTOR2_dom"/>
</dbReference>
<proteinExistence type="predicted"/>
<feature type="domain" description="Roadblock/LAMTOR2" evidence="1">
    <location>
        <begin position="2"/>
        <end position="90"/>
    </location>
</feature>
<gene>
    <name evidence="2" type="ORF">GCM10010841_29500</name>
</gene>
<comment type="caution">
    <text evidence="2">The sequence shown here is derived from an EMBL/GenBank/DDBJ whole genome shotgun (WGS) entry which is preliminary data.</text>
</comment>
<dbReference type="EMBL" id="BMOM01000037">
    <property type="protein sequence ID" value="GGM19547.1"/>
    <property type="molecule type" value="Genomic_DNA"/>
</dbReference>